<organism evidence="1 2">
    <name type="scientific">Zizania palustris</name>
    <name type="common">Northern wild rice</name>
    <dbReference type="NCBI Taxonomy" id="103762"/>
    <lineage>
        <taxon>Eukaryota</taxon>
        <taxon>Viridiplantae</taxon>
        <taxon>Streptophyta</taxon>
        <taxon>Embryophyta</taxon>
        <taxon>Tracheophyta</taxon>
        <taxon>Spermatophyta</taxon>
        <taxon>Magnoliopsida</taxon>
        <taxon>Liliopsida</taxon>
        <taxon>Poales</taxon>
        <taxon>Poaceae</taxon>
        <taxon>BOP clade</taxon>
        <taxon>Oryzoideae</taxon>
        <taxon>Oryzeae</taxon>
        <taxon>Zizaniinae</taxon>
        <taxon>Zizania</taxon>
    </lineage>
</organism>
<reference evidence="1" key="1">
    <citation type="journal article" date="2021" name="bioRxiv">
        <title>Whole Genome Assembly and Annotation of Northern Wild Rice, Zizania palustris L., Supports a Whole Genome Duplication in the Zizania Genus.</title>
        <authorList>
            <person name="Haas M."/>
            <person name="Kono T."/>
            <person name="Macchietto M."/>
            <person name="Millas R."/>
            <person name="McGilp L."/>
            <person name="Shao M."/>
            <person name="Duquette J."/>
            <person name="Hirsch C.N."/>
            <person name="Kimball J."/>
        </authorList>
    </citation>
    <scope>NUCLEOTIDE SEQUENCE</scope>
    <source>
        <tissue evidence="1">Fresh leaf tissue</tissue>
    </source>
</reference>
<comment type="caution">
    <text evidence="1">The sequence shown here is derived from an EMBL/GenBank/DDBJ whole genome shotgun (WGS) entry which is preliminary data.</text>
</comment>
<evidence type="ECO:0000313" key="2">
    <source>
        <dbReference type="Proteomes" id="UP000729402"/>
    </source>
</evidence>
<gene>
    <name evidence="1" type="ORF">GUJ93_ZPchr0013g37089</name>
</gene>
<name>A0A8J6BVD8_ZIZPA</name>
<proteinExistence type="predicted"/>
<dbReference type="OrthoDB" id="694276at2759"/>
<evidence type="ECO:0000313" key="1">
    <source>
        <dbReference type="EMBL" id="KAG8096569.1"/>
    </source>
</evidence>
<dbReference type="EMBL" id="JAAALK010000079">
    <property type="protein sequence ID" value="KAG8096569.1"/>
    <property type="molecule type" value="Genomic_DNA"/>
</dbReference>
<reference evidence="1" key="2">
    <citation type="submission" date="2021-02" db="EMBL/GenBank/DDBJ databases">
        <authorList>
            <person name="Kimball J.A."/>
            <person name="Haas M.W."/>
            <person name="Macchietto M."/>
            <person name="Kono T."/>
            <person name="Duquette J."/>
            <person name="Shao M."/>
        </authorList>
    </citation>
    <scope>NUCLEOTIDE SEQUENCE</scope>
    <source>
        <tissue evidence="1">Fresh leaf tissue</tissue>
    </source>
</reference>
<protein>
    <submittedName>
        <fullName evidence="1">Uncharacterized protein</fullName>
    </submittedName>
</protein>
<dbReference type="AlphaFoldDB" id="A0A8J6BVD8"/>
<dbReference type="Proteomes" id="UP000729402">
    <property type="component" value="Unassembled WGS sequence"/>
</dbReference>
<accession>A0A8J6BVD8</accession>
<sequence>MSAAQNSPAECQRGSAEPRRRITRVAPWEVWNCILFPYFIMNKVQEAIMDRAIGIMQGSSKQLLDIYKDKLQSRKTMNVLEVKELRELLEAIVEGLD</sequence>
<keyword evidence="2" id="KW-1185">Reference proteome</keyword>